<name>A0A918KCZ2_9PROT</name>
<feature type="domain" description="VOC" evidence="3">
    <location>
        <begin position="13"/>
        <end position="142"/>
    </location>
</feature>
<dbReference type="SUPFAM" id="SSF54593">
    <property type="entry name" value="Glyoxalase/Bleomycin resistance protein/Dihydroxybiphenyl dioxygenase"/>
    <property type="match status" value="1"/>
</dbReference>
<organism evidence="4 5">
    <name type="scientific">Litorimonas cladophorae</name>
    <dbReference type="NCBI Taxonomy" id="1220491"/>
    <lineage>
        <taxon>Bacteria</taxon>
        <taxon>Pseudomonadati</taxon>
        <taxon>Pseudomonadota</taxon>
        <taxon>Alphaproteobacteria</taxon>
        <taxon>Maricaulales</taxon>
        <taxon>Robiginitomaculaceae</taxon>
    </lineage>
</organism>
<accession>A0A918KCZ2</accession>
<dbReference type="EMBL" id="BMYV01000001">
    <property type="protein sequence ID" value="GGX57597.1"/>
    <property type="molecule type" value="Genomic_DNA"/>
</dbReference>
<dbReference type="Proteomes" id="UP000600865">
    <property type="component" value="Unassembled WGS sequence"/>
</dbReference>
<dbReference type="InterPro" id="IPR051785">
    <property type="entry name" value="MMCE/EMCE_epimerase"/>
</dbReference>
<evidence type="ECO:0000256" key="2">
    <source>
        <dbReference type="ARBA" id="ARBA00022723"/>
    </source>
</evidence>
<dbReference type="PROSITE" id="PS51819">
    <property type="entry name" value="VOC"/>
    <property type="match status" value="1"/>
</dbReference>
<dbReference type="NCBIfam" id="TIGR03081">
    <property type="entry name" value="metmalonyl_epim"/>
    <property type="match status" value="1"/>
</dbReference>
<keyword evidence="5" id="KW-1185">Reference proteome</keyword>
<dbReference type="GO" id="GO:0046491">
    <property type="term" value="P:L-methylmalonyl-CoA metabolic process"/>
    <property type="evidence" value="ECO:0007669"/>
    <property type="project" value="TreeGrafter"/>
</dbReference>
<comment type="caution">
    <text evidence="4">The sequence shown here is derived from an EMBL/GenBank/DDBJ whole genome shotgun (WGS) entry which is preliminary data.</text>
</comment>
<proteinExistence type="inferred from homology"/>
<reference evidence="4 5" key="1">
    <citation type="journal article" date="2014" name="Int. J. Syst. Evol. Microbiol.">
        <title>Complete genome sequence of Corynebacterium casei LMG S-19264T (=DSM 44701T), isolated from a smear-ripened cheese.</title>
        <authorList>
            <consortium name="US DOE Joint Genome Institute (JGI-PGF)"/>
            <person name="Walter F."/>
            <person name="Albersmeier A."/>
            <person name="Kalinowski J."/>
            <person name="Ruckert C."/>
        </authorList>
    </citation>
    <scope>NUCLEOTIDE SEQUENCE [LARGE SCALE GENOMIC DNA]</scope>
    <source>
        <strain evidence="4 5">KCTC 23968</strain>
    </source>
</reference>
<evidence type="ECO:0000256" key="1">
    <source>
        <dbReference type="ARBA" id="ARBA00009308"/>
    </source>
</evidence>
<dbReference type="PANTHER" id="PTHR43048:SF3">
    <property type="entry name" value="METHYLMALONYL-COA EPIMERASE, MITOCHONDRIAL"/>
    <property type="match status" value="1"/>
</dbReference>
<evidence type="ECO:0000259" key="3">
    <source>
        <dbReference type="PROSITE" id="PS51819"/>
    </source>
</evidence>
<dbReference type="InterPro" id="IPR037523">
    <property type="entry name" value="VOC_core"/>
</dbReference>
<dbReference type="InterPro" id="IPR017515">
    <property type="entry name" value="MeMalonyl-CoA_epimerase"/>
</dbReference>
<dbReference type="InterPro" id="IPR029068">
    <property type="entry name" value="Glyas_Bleomycin-R_OHBP_Dase"/>
</dbReference>
<dbReference type="Pfam" id="PF13669">
    <property type="entry name" value="Glyoxalase_4"/>
    <property type="match status" value="1"/>
</dbReference>
<evidence type="ECO:0000313" key="5">
    <source>
        <dbReference type="Proteomes" id="UP000600865"/>
    </source>
</evidence>
<dbReference type="GO" id="GO:0004493">
    <property type="term" value="F:methylmalonyl-CoA epimerase activity"/>
    <property type="evidence" value="ECO:0007669"/>
    <property type="project" value="TreeGrafter"/>
</dbReference>
<dbReference type="GO" id="GO:0016829">
    <property type="term" value="F:lyase activity"/>
    <property type="evidence" value="ECO:0007669"/>
    <property type="project" value="UniProtKB-KW"/>
</dbReference>
<evidence type="ECO:0000313" key="4">
    <source>
        <dbReference type="EMBL" id="GGX57597.1"/>
    </source>
</evidence>
<dbReference type="RefSeq" id="WP_189580439.1">
    <property type="nucleotide sequence ID" value="NZ_BMYV01000001.1"/>
</dbReference>
<dbReference type="Gene3D" id="3.10.180.10">
    <property type="entry name" value="2,3-Dihydroxybiphenyl 1,2-Dioxygenase, domain 1"/>
    <property type="match status" value="1"/>
</dbReference>
<keyword evidence="4" id="KW-0456">Lyase</keyword>
<protein>
    <submittedName>
        <fullName evidence="4">Lactoylglutathione lyase</fullName>
    </submittedName>
</protein>
<sequence>MSKAEIAEFQLGPMNHVGVAVPDIENAIAFYRDVMGVIDISKPEVLAPQGVKYAFVNLPSGQVELIEPYGETSPILKFLERNPKGGQHHMCFEVEDIHDAKSVMETRGMRVLGEPRIGAHGTLVVFLHPGDAGGVLIELMESHKSCDGVDH</sequence>
<dbReference type="CDD" id="cd07249">
    <property type="entry name" value="MMCE"/>
    <property type="match status" value="1"/>
</dbReference>
<dbReference type="GO" id="GO:0046872">
    <property type="term" value="F:metal ion binding"/>
    <property type="evidence" value="ECO:0007669"/>
    <property type="project" value="UniProtKB-KW"/>
</dbReference>
<gene>
    <name evidence="4" type="ORF">GCM10011309_03250</name>
</gene>
<dbReference type="PANTHER" id="PTHR43048">
    <property type="entry name" value="METHYLMALONYL-COA EPIMERASE"/>
    <property type="match status" value="1"/>
</dbReference>
<comment type="similarity">
    <text evidence="1">Belongs to the methylmalonyl-CoA epimerase family.</text>
</comment>
<keyword evidence="2" id="KW-0479">Metal-binding</keyword>
<dbReference type="AlphaFoldDB" id="A0A918KCZ2"/>